<accession>A0A1G6AN11</accession>
<evidence type="ECO:0000256" key="6">
    <source>
        <dbReference type="HAMAP-Rule" id="MF_00479"/>
    </source>
</evidence>
<dbReference type="HAMAP" id="MF_00479">
    <property type="entry name" value="RsxG_RnfG"/>
    <property type="match status" value="1"/>
</dbReference>
<evidence type="ECO:0000256" key="3">
    <source>
        <dbReference type="ARBA" id="ARBA00022630"/>
    </source>
</evidence>
<evidence type="ECO:0000313" key="9">
    <source>
        <dbReference type="Proteomes" id="UP000199228"/>
    </source>
</evidence>
<dbReference type="RefSeq" id="WP_090172344.1">
    <property type="nucleotide sequence ID" value="NZ_FMXR01000006.1"/>
</dbReference>
<organism evidence="8 9">
    <name type="scientific">Eubacterium oxidoreducens</name>
    <dbReference type="NCBI Taxonomy" id="1732"/>
    <lineage>
        <taxon>Bacteria</taxon>
        <taxon>Bacillati</taxon>
        <taxon>Bacillota</taxon>
        <taxon>Clostridia</taxon>
        <taxon>Eubacteriales</taxon>
        <taxon>Eubacteriaceae</taxon>
        <taxon>Eubacterium</taxon>
    </lineage>
</organism>
<dbReference type="Proteomes" id="UP000199228">
    <property type="component" value="Unassembled WGS sequence"/>
</dbReference>
<gene>
    <name evidence="6" type="primary">rnfG</name>
    <name evidence="8" type="ORF">SAMN02910417_00750</name>
</gene>
<comment type="function">
    <text evidence="6">Part of a membrane-bound complex that couples electron transfer with translocation of ions across the membrane.</text>
</comment>
<keyword evidence="4 6" id="KW-0288">FMN</keyword>
<feature type="modified residue" description="FMN phosphoryl threonine" evidence="6">
    <location>
        <position position="177"/>
    </location>
</feature>
<keyword evidence="6" id="KW-0812">Transmembrane</keyword>
<dbReference type="GO" id="GO:0005886">
    <property type="term" value="C:plasma membrane"/>
    <property type="evidence" value="ECO:0007669"/>
    <property type="project" value="UniProtKB-SubCell"/>
</dbReference>
<dbReference type="OrthoDB" id="9787579at2"/>
<dbReference type="Pfam" id="PF04205">
    <property type="entry name" value="FMN_bind"/>
    <property type="match status" value="1"/>
</dbReference>
<evidence type="ECO:0000313" key="8">
    <source>
        <dbReference type="EMBL" id="SDB09779.1"/>
    </source>
</evidence>
<dbReference type="PANTHER" id="PTHR36118">
    <property type="entry name" value="ION-TRANSLOCATING OXIDOREDUCTASE COMPLEX SUBUNIT G"/>
    <property type="match status" value="1"/>
</dbReference>
<proteinExistence type="inferred from homology"/>
<comment type="similarity">
    <text evidence="6">Belongs to the RnfG family.</text>
</comment>
<dbReference type="InterPro" id="IPR010209">
    <property type="entry name" value="Ion_transpt_RnfG/RsxG"/>
</dbReference>
<keyword evidence="9" id="KW-1185">Reference proteome</keyword>
<keyword evidence="2 6" id="KW-0597">Phosphoprotein</keyword>
<keyword evidence="5 6" id="KW-0249">Electron transport</keyword>
<protein>
    <recommendedName>
        <fullName evidence="6">Ion-translocating oxidoreductase complex subunit G</fullName>
        <ecNumber evidence="6">7.-.-.-</ecNumber>
    </recommendedName>
    <alternativeName>
        <fullName evidence="6">Rnf electron transport complex subunit G</fullName>
    </alternativeName>
</protein>
<keyword evidence="6" id="KW-1133">Transmembrane helix</keyword>
<dbReference type="GO" id="GO:0009055">
    <property type="term" value="F:electron transfer activity"/>
    <property type="evidence" value="ECO:0007669"/>
    <property type="project" value="InterPro"/>
</dbReference>
<reference evidence="8 9" key="1">
    <citation type="submission" date="2016-10" db="EMBL/GenBank/DDBJ databases">
        <authorList>
            <person name="de Groot N.N."/>
        </authorList>
    </citation>
    <scope>NUCLEOTIDE SEQUENCE [LARGE SCALE GENOMIC DNA]</scope>
    <source>
        <strain evidence="8 9">DSM 3217</strain>
    </source>
</reference>
<dbReference type="GO" id="GO:0010181">
    <property type="term" value="F:FMN binding"/>
    <property type="evidence" value="ECO:0007669"/>
    <property type="project" value="InterPro"/>
</dbReference>
<dbReference type="SMART" id="SM00900">
    <property type="entry name" value="FMN_bind"/>
    <property type="match status" value="1"/>
</dbReference>
<dbReference type="PIRSF" id="PIRSF006091">
    <property type="entry name" value="E_trnsport_RnfG"/>
    <property type="match status" value="1"/>
</dbReference>
<evidence type="ECO:0000256" key="2">
    <source>
        <dbReference type="ARBA" id="ARBA00022553"/>
    </source>
</evidence>
<evidence type="ECO:0000259" key="7">
    <source>
        <dbReference type="SMART" id="SM00900"/>
    </source>
</evidence>
<keyword evidence="6" id="KW-0472">Membrane</keyword>
<keyword evidence="1 6" id="KW-0813">Transport</keyword>
<comment type="cofactor">
    <cofactor evidence="6">
        <name>FMN</name>
        <dbReference type="ChEBI" id="CHEBI:58210"/>
    </cofactor>
</comment>
<dbReference type="STRING" id="1732.SAMN02910417_00750"/>
<dbReference type="EMBL" id="FMXR01000006">
    <property type="protein sequence ID" value="SDB09779.1"/>
    <property type="molecule type" value="Genomic_DNA"/>
</dbReference>
<dbReference type="EC" id="7.-.-.-" evidence="6"/>
<comment type="subcellular location">
    <subcellularLocation>
        <location evidence="6">Cell membrane</location>
        <topology evidence="6">Single-pass membrane protein</topology>
    </subcellularLocation>
</comment>
<dbReference type="InterPro" id="IPR007329">
    <property type="entry name" value="FMN-bd"/>
</dbReference>
<comment type="subunit">
    <text evidence="6">The complex is composed of six subunits: RnfA, RnfB, RnfC, RnfD, RnfE and RnfG.</text>
</comment>
<dbReference type="PANTHER" id="PTHR36118:SF1">
    <property type="entry name" value="ION-TRANSLOCATING OXIDOREDUCTASE COMPLEX SUBUNIT G"/>
    <property type="match status" value="1"/>
</dbReference>
<dbReference type="GO" id="GO:0022900">
    <property type="term" value="P:electron transport chain"/>
    <property type="evidence" value="ECO:0007669"/>
    <property type="project" value="UniProtKB-UniRule"/>
</dbReference>
<name>A0A1G6AN11_EUBOX</name>
<feature type="domain" description="FMN-binding" evidence="7">
    <location>
        <begin position="105"/>
        <end position="194"/>
    </location>
</feature>
<dbReference type="NCBIfam" id="TIGR01947">
    <property type="entry name" value="rnfG"/>
    <property type="match status" value="1"/>
</dbReference>
<sequence>MNKAVVKDAMILTIITLCAGLLLGFVHEITLEPIAQANYNIQQEAYKAVFADAESFEEEEDFDTTAATKVIASDFPDDEIEGLATALDADGNTIGYVITVTSHAGYGGDITLSMGVTNDGTLNGYSITDISETAGLGMKAKEEAFYSQFENKQVEYFEVTKTGSTSDDEINAISGATITSKAVTYAVDAGLAYFNTELTQGGSANE</sequence>
<evidence type="ECO:0000256" key="1">
    <source>
        <dbReference type="ARBA" id="ARBA00022448"/>
    </source>
</evidence>
<keyword evidence="6" id="KW-1003">Cell membrane</keyword>
<evidence type="ECO:0000256" key="4">
    <source>
        <dbReference type="ARBA" id="ARBA00022643"/>
    </source>
</evidence>
<dbReference type="AlphaFoldDB" id="A0A1G6AN11"/>
<keyword evidence="6" id="KW-1278">Translocase</keyword>
<evidence type="ECO:0000256" key="5">
    <source>
        <dbReference type="ARBA" id="ARBA00022982"/>
    </source>
</evidence>
<keyword evidence="3 6" id="KW-0285">Flavoprotein</keyword>